<proteinExistence type="predicted"/>
<dbReference type="SUPFAM" id="SSF47413">
    <property type="entry name" value="lambda repressor-like DNA-binding domains"/>
    <property type="match status" value="1"/>
</dbReference>
<keyword evidence="3" id="KW-1185">Reference proteome</keyword>
<dbReference type="Proteomes" id="UP000202485">
    <property type="component" value="Unassembled WGS sequence"/>
</dbReference>
<dbReference type="InterPro" id="IPR010982">
    <property type="entry name" value="Lambda_DNA-bd_dom_sf"/>
</dbReference>
<feature type="domain" description="HTH cro/C1-type" evidence="1">
    <location>
        <begin position="27"/>
        <end position="72"/>
    </location>
</feature>
<sequence length="133" mass="14545">MRKKPYDSSRLAKFVERRVLELKPTKSQADIASQAGYTNANMITMIKQGSSKVALDRVPALAKALECDPAYLMRLSLEQAIGETAAASVVEIFGGPVTENERSWLKAVREASDNSDPRLTSRSQAAIKSIFGK</sequence>
<dbReference type="InterPro" id="IPR001387">
    <property type="entry name" value="Cro/C1-type_HTH"/>
</dbReference>
<dbReference type="Gene3D" id="1.10.260.40">
    <property type="entry name" value="lambda repressor-like DNA-binding domains"/>
    <property type="match status" value="1"/>
</dbReference>
<name>A0A238KCP4_9RHOB</name>
<dbReference type="AlphaFoldDB" id="A0A238KCP4"/>
<evidence type="ECO:0000259" key="1">
    <source>
        <dbReference type="PROSITE" id="PS50943"/>
    </source>
</evidence>
<reference evidence="3" key="1">
    <citation type="submission" date="2017-05" db="EMBL/GenBank/DDBJ databases">
        <authorList>
            <person name="Rodrigo-Torres L."/>
            <person name="Arahal R. D."/>
            <person name="Lucena T."/>
        </authorList>
    </citation>
    <scope>NUCLEOTIDE SEQUENCE [LARGE SCALE GENOMIC DNA]</scope>
    <source>
        <strain evidence="3">CECT 8715</strain>
    </source>
</reference>
<evidence type="ECO:0000313" key="3">
    <source>
        <dbReference type="Proteomes" id="UP000202485"/>
    </source>
</evidence>
<dbReference type="GO" id="GO:0003677">
    <property type="term" value="F:DNA binding"/>
    <property type="evidence" value="ECO:0007669"/>
    <property type="project" value="InterPro"/>
</dbReference>
<dbReference type="RefSeq" id="WP_093963074.1">
    <property type="nucleotide sequence ID" value="NZ_FXYG01000002.1"/>
</dbReference>
<protein>
    <recommendedName>
        <fullName evidence="1">HTH cro/C1-type domain-containing protein</fullName>
    </recommendedName>
</protein>
<dbReference type="PROSITE" id="PS50943">
    <property type="entry name" value="HTH_CROC1"/>
    <property type="match status" value="1"/>
</dbReference>
<dbReference type="EMBL" id="FXYG01000002">
    <property type="protein sequence ID" value="SMX39972.1"/>
    <property type="molecule type" value="Genomic_DNA"/>
</dbReference>
<dbReference type="OrthoDB" id="7859023at2"/>
<organism evidence="2 3">
    <name type="scientific">Ruegeria arenilitoris</name>
    <dbReference type="NCBI Taxonomy" id="1173585"/>
    <lineage>
        <taxon>Bacteria</taxon>
        <taxon>Pseudomonadati</taxon>
        <taxon>Pseudomonadota</taxon>
        <taxon>Alphaproteobacteria</taxon>
        <taxon>Rhodobacterales</taxon>
        <taxon>Roseobacteraceae</taxon>
        <taxon>Ruegeria</taxon>
    </lineage>
</organism>
<evidence type="ECO:0000313" key="2">
    <source>
        <dbReference type="EMBL" id="SMX39972.1"/>
    </source>
</evidence>
<gene>
    <name evidence="2" type="ORF">RUA8715_01510</name>
</gene>
<dbReference type="Pfam" id="PF13443">
    <property type="entry name" value="HTH_26"/>
    <property type="match status" value="1"/>
</dbReference>
<accession>A0A238KCP4</accession>